<accession>A0A9W8E1R2</accession>
<dbReference type="EMBL" id="JANBPY010000879">
    <property type="protein sequence ID" value="KAJ1963046.1"/>
    <property type="molecule type" value="Genomic_DNA"/>
</dbReference>
<feature type="compositionally biased region" description="Polar residues" evidence="1">
    <location>
        <begin position="46"/>
        <end position="58"/>
    </location>
</feature>
<dbReference type="GO" id="GO:0006629">
    <property type="term" value="P:lipid metabolic process"/>
    <property type="evidence" value="ECO:0007669"/>
    <property type="project" value="InterPro"/>
</dbReference>
<organism evidence="3 4">
    <name type="scientific">Dispira parvispora</name>
    <dbReference type="NCBI Taxonomy" id="1520584"/>
    <lineage>
        <taxon>Eukaryota</taxon>
        <taxon>Fungi</taxon>
        <taxon>Fungi incertae sedis</taxon>
        <taxon>Zoopagomycota</taxon>
        <taxon>Kickxellomycotina</taxon>
        <taxon>Dimargaritomycetes</taxon>
        <taxon>Dimargaritales</taxon>
        <taxon>Dimargaritaceae</taxon>
        <taxon>Dispira</taxon>
    </lineage>
</organism>
<dbReference type="Proteomes" id="UP001150925">
    <property type="component" value="Unassembled WGS sequence"/>
</dbReference>
<evidence type="ECO:0000313" key="3">
    <source>
        <dbReference type="EMBL" id="KAJ1963046.1"/>
    </source>
</evidence>
<feature type="region of interest" description="Disordered" evidence="1">
    <location>
        <begin position="81"/>
        <end position="127"/>
    </location>
</feature>
<name>A0A9W8E1R2_9FUNG</name>
<keyword evidence="4" id="KW-1185">Reference proteome</keyword>
<dbReference type="AlphaFoldDB" id="A0A9W8E1R2"/>
<feature type="transmembrane region" description="Helical" evidence="2">
    <location>
        <begin position="162"/>
        <end position="181"/>
    </location>
</feature>
<keyword evidence="3" id="KW-0808">Transferase</keyword>
<dbReference type="EC" id="2.3.1.158" evidence="3"/>
<feature type="region of interest" description="Disordered" evidence="1">
    <location>
        <begin position="1"/>
        <end position="66"/>
    </location>
</feature>
<reference evidence="3" key="1">
    <citation type="submission" date="2022-07" db="EMBL/GenBank/DDBJ databases">
        <title>Phylogenomic reconstructions and comparative analyses of Kickxellomycotina fungi.</title>
        <authorList>
            <person name="Reynolds N.K."/>
            <person name="Stajich J.E."/>
            <person name="Barry K."/>
            <person name="Grigoriev I.V."/>
            <person name="Crous P."/>
            <person name="Smith M.E."/>
        </authorList>
    </citation>
    <scope>NUCLEOTIDE SEQUENCE</scope>
    <source>
        <strain evidence="3">RSA 1196</strain>
    </source>
</reference>
<dbReference type="PANTHER" id="PTHR11440">
    <property type="entry name" value="LECITHIN-CHOLESTEROL ACYLTRANSFERASE-RELATED"/>
    <property type="match status" value="1"/>
</dbReference>
<dbReference type="GO" id="GO:0008374">
    <property type="term" value="F:O-acyltransferase activity"/>
    <property type="evidence" value="ECO:0007669"/>
    <property type="project" value="InterPro"/>
</dbReference>
<sequence>MSTAKDSSTNPKTKTERKGHHASTQRHQYTEGKEPTTSQVERDSTQVRSSLSLPNPDQSVPLPLGDGLRFRQPNVCDSDLSSLDSVRRHSGHSEGTSDFSFLDSPTRSSKRSSVSSPRWSPESSRGKVRAVVTSPVTAESVFYDSFLQHELSGRPLHQRKRSWFVIGVLLGVVIAMFCLGANTHHRKYLEKLGDYVKLTFSDVDLSALLPRNLSVDEIFSNLTRLLDKNEGLPTEGDFLPGLQLVASENLTAHFPVVLIPGTISTGLESWGTSECSKPYFRQRMWGTLTMFRAVLLDKACWTNHMLLDDETGLDPPGIKLRAALGLDAADYFVSGYWVWGKIIENLATLGYDSNNLHLAAYDWRLAYGDLERRDYYFTKLKATLELHKRQHGRRNVIVAHSMGANVFLYFMHWVESTLGGQGGRQWVEEHVETMVSIGGPMLGVTKTLSSLLSGEQRETVQPLGAYILEHFFNKKERATLFRSWGGLASLLPRGGNRVWGNMTWAPDDDFPADQVVVEGNLDTRLQEDAIQPPSLGQVLLFPSENPSGLTNATMDDALSLLNRSTSRNFRRRVYSEYSFGVETDPIVLSDNSQNRPATWANPLESQLPYAPSTKIYCLYGTGKGTERGYYYTDGAAHHSATDPFVGTRGSAEAAELPINPVDNIQHPAVPSVYIDVSMSGLSEDTDTGIRIGDGDGTVPLLSLGYMCVNGWKQDRYNPAQMPIITREYRHNPTHIIKGLRGGVETADHVDILGNHQLTADLLRIVANKADHVGERIFSHIKRYAENVDLDKPVEV</sequence>
<dbReference type="SUPFAM" id="SSF53474">
    <property type="entry name" value="alpha/beta-Hydrolases"/>
    <property type="match status" value="1"/>
</dbReference>
<dbReference type="InterPro" id="IPR003386">
    <property type="entry name" value="LACT/PDAT_acylTrfase"/>
</dbReference>
<comment type="caution">
    <text evidence="3">The sequence shown here is derived from an EMBL/GenBank/DDBJ whole genome shotgun (WGS) entry which is preliminary data.</text>
</comment>
<evidence type="ECO:0000313" key="4">
    <source>
        <dbReference type="Proteomes" id="UP001150925"/>
    </source>
</evidence>
<keyword evidence="2" id="KW-0472">Membrane</keyword>
<feature type="compositionally biased region" description="Basic residues" evidence="1">
    <location>
        <begin position="15"/>
        <end position="24"/>
    </location>
</feature>
<keyword evidence="2" id="KW-0812">Transmembrane</keyword>
<feature type="compositionally biased region" description="Polar residues" evidence="1">
    <location>
        <begin position="1"/>
        <end position="12"/>
    </location>
</feature>
<dbReference type="InterPro" id="IPR029058">
    <property type="entry name" value="AB_hydrolase_fold"/>
</dbReference>
<evidence type="ECO:0000256" key="2">
    <source>
        <dbReference type="SAM" id="Phobius"/>
    </source>
</evidence>
<evidence type="ECO:0000256" key="1">
    <source>
        <dbReference type="SAM" id="MobiDB-lite"/>
    </source>
</evidence>
<keyword evidence="2" id="KW-1133">Transmembrane helix</keyword>
<dbReference type="Gene3D" id="3.40.50.1820">
    <property type="entry name" value="alpha/beta hydrolase"/>
    <property type="match status" value="1"/>
</dbReference>
<dbReference type="Pfam" id="PF02450">
    <property type="entry name" value="LCAT"/>
    <property type="match status" value="1"/>
</dbReference>
<gene>
    <name evidence="3" type="primary">LRO1</name>
    <name evidence="3" type="ORF">IWQ62_003341</name>
</gene>
<dbReference type="GO" id="GO:0046027">
    <property type="term" value="F:phospholipid:diacylglycerol acyltransferase activity"/>
    <property type="evidence" value="ECO:0007669"/>
    <property type="project" value="UniProtKB-EC"/>
</dbReference>
<keyword evidence="3" id="KW-0012">Acyltransferase</keyword>
<feature type="compositionally biased region" description="Basic and acidic residues" evidence="1">
    <location>
        <begin position="28"/>
        <end position="45"/>
    </location>
</feature>
<dbReference type="OrthoDB" id="190846at2759"/>
<protein>
    <submittedName>
        <fullName evidence="3">Phospholipid:diacylglycerol acyltransferase</fullName>
        <ecNumber evidence="3">2.3.1.158</ecNumber>
    </submittedName>
</protein>
<proteinExistence type="predicted"/>
<feature type="compositionally biased region" description="Low complexity" evidence="1">
    <location>
        <begin position="104"/>
        <end position="123"/>
    </location>
</feature>